<keyword evidence="6" id="KW-0472">Membrane</keyword>
<dbReference type="GO" id="GO:0022857">
    <property type="term" value="F:transmembrane transporter activity"/>
    <property type="evidence" value="ECO:0007669"/>
    <property type="project" value="InterPro"/>
</dbReference>
<dbReference type="GO" id="GO:0005886">
    <property type="term" value="C:plasma membrane"/>
    <property type="evidence" value="ECO:0007669"/>
    <property type="project" value="UniProtKB-SubCell"/>
</dbReference>
<comment type="similarity">
    <text evidence="2 7">Belongs to the ExbD/TolR family.</text>
</comment>
<organism evidence="8 9">
    <name type="scientific">Profundicola chukchiensis</name>
    <dbReference type="NCBI Taxonomy" id="2961959"/>
    <lineage>
        <taxon>Bacteria</taxon>
        <taxon>Pseudomonadati</taxon>
        <taxon>Bacteroidota</taxon>
        <taxon>Flavobacteriia</taxon>
        <taxon>Flavobacteriales</taxon>
        <taxon>Weeksellaceae</taxon>
        <taxon>Profundicola</taxon>
    </lineage>
</organism>
<dbReference type="EMBL" id="JANCMU010000001">
    <property type="protein sequence ID" value="MDG4944833.1"/>
    <property type="molecule type" value="Genomic_DNA"/>
</dbReference>
<protein>
    <submittedName>
        <fullName evidence="8">Biopolymer transporter ExbD</fullName>
    </submittedName>
</protein>
<evidence type="ECO:0000313" key="8">
    <source>
        <dbReference type="EMBL" id="MDG4944833.1"/>
    </source>
</evidence>
<keyword evidence="3" id="KW-1003">Cell membrane</keyword>
<evidence type="ECO:0000256" key="3">
    <source>
        <dbReference type="ARBA" id="ARBA00022475"/>
    </source>
</evidence>
<accession>A0A9X4RTC3</accession>
<reference evidence="8" key="1">
    <citation type="submission" date="2022-07" db="EMBL/GenBank/DDBJ databases">
        <title>Description and genome-wide analysis of Profundicola chukchiensis gen. nov., sp. nov., marine bacteria isolated from bottom sediments of the Chukchi Sea.</title>
        <authorList>
            <person name="Romanenko L."/>
            <person name="Otstavnykh N."/>
            <person name="Kurilenko V."/>
            <person name="Eremeev V."/>
            <person name="Velansky P."/>
            <person name="Mikhailov V."/>
            <person name="Isaeva M."/>
        </authorList>
    </citation>
    <scope>NUCLEOTIDE SEQUENCE</scope>
    <source>
        <strain evidence="8">KMM 9713</strain>
    </source>
</reference>
<evidence type="ECO:0000313" key="9">
    <source>
        <dbReference type="Proteomes" id="UP001152599"/>
    </source>
</evidence>
<evidence type="ECO:0000256" key="2">
    <source>
        <dbReference type="ARBA" id="ARBA00005811"/>
    </source>
</evidence>
<dbReference type="GO" id="GO:0015031">
    <property type="term" value="P:protein transport"/>
    <property type="evidence" value="ECO:0007669"/>
    <property type="project" value="UniProtKB-KW"/>
</dbReference>
<name>A0A9X4RTC3_9FLAO</name>
<dbReference type="AlphaFoldDB" id="A0A9X4RTC3"/>
<dbReference type="Gene3D" id="3.30.420.270">
    <property type="match status" value="1"/>
</dbReference>
<comment type="caution">
    <text evidence="8">The sequence shown here is derived from an EMBL/GenBank/DDBJ whole genome shotgun (WGS) entry which is preliminary data.</text>
</comment>
<keyword evidence="4 7" id="KW-0812">Transmembrane</keyword>
<keyword evidence="7" id="KW-0653">Protein transport</keyword>
<evidence type="ECO:0000256" key="5">
    <source>
        <dbReference type="ARBA" id="ARBA00022989"/>
    </source>
</evidence>
<evidence type="ECO:0000256" key="7">
    <source>
        <dbReference type="RuleBase" id="RU003879"/>
    </source>
</evidence>
<dbReference type="RefSeq" id="WP_304416304.1">
    <property type="nucleotide sequence ID" value="NZ_JANAIE010000002.1"/>
</dbReference>
<keyword evidence="9" id="KW-1185">Reference proteome</keyword>
<evidence type="ECO:0000256" key="6">
    <source>
        <dbReference type="ARBA" id="ARBA00023136"/>
    </source>
</evidence>
<dbReference type="Proteomes" id="UP001152599">
    <property type="component" value="Unassembled WGS sequence"/>
</dbReference>
<dbReference type="PANTHER" id="PTHR30558">
    <property type="entry name" value="EXBD MEMBRANE COMPONENT OF PMF-DRIVEN MACROMOLECULE IMPORT SYSTEM"/>
    <property type="match status" value="1"/>
</dbReference>
<evidence type="ECO:0000256" key="4">
    <source>
        <dbReference type="ARBA" id="ARBA00022692"/>
    </source>
</evidence>
<dbReference type="Pfam" id="PF02472">
    <property type="entry name" value="ExbD"/>
    <property type="match status" value="1"/>
</dbReference>
<sequence length="131" mass="14941">MELRSRNKIDPSFSMSSMTDIVFLLLIFFLLTSSLVPSNVLELKLPKADGETVQQEQVIVSINNEGEYFVGERSISKDQLEFELNNLLQNVPEGSFVLQAEENTYTKDIVYVMDVANRNKYKMVLATQPNE</sequence>
<dbReference type="InterPro" id="IPR003400">
    <property type="entry name" value="ExbD"/>
</dbReference>
<keyword evidence="7" id="KW-0813">Transport</keyword>
<gene>
    <name evidence="8" type="ORF">NMK71_00250</name>
</gene>
<keyword evidence="5" id="KW-1133">Transmembrane helix</keyword>
<evidence type="ECO:0000256" key="1">
    <source>
        <dbReference type="ARBA" id="ARBA00004162"/>
    </source>
</evidence>
<comment type="subcellular location">
    <subcellularLocation>
        <location evidence="1">Cell membrane</location>
        <topology evidence="1">Single-pass membrane protein</topology>
    </subcellularLocation>
    <subcellularLocation>
        <location evidence="7">Cell membrane</location>
        <topology evidence="7">Single-pass type II membrane protein</topology>
    </subcellularLocation>
</comment>
<proteinExistence type="inferred from homology"/>